<gene>
    <name evidence="2" type="ORF">ECRASSUSDP1_LOCUS19326</name>
</gene>
<feature type="region of interest" description="Disordered" evidence="1">
    <location>
        <begin position="103"/>
        <end position="130"/>
    </location>
</feature>
<keyword evidence="3" id="KW-1185">Reference proteome</keyword>
<accession>A0AAD1XTB5</accession>
<evidence type="ECO:0000256" key="1">
    <source>
        <dbReference type="SAM" id="MobiDB-lite"/>
    </source>
</evidence>
<dbReference type="EMBL" id="CAMPGE010019612">
    <property type="protein sequence ID" value="CAI2377935.1"/>
    <property type="molecule type" value="Genomic_DNA"/>
</dbReference>
<proteinExistence type="predicted"/>
<dbReference type="AlphaFoldDB" id="A0AAD1XTB5"/>
<comment type="caution">
    <text evidence="2">The sequence shown here is derived from an EMBL/GenBank/DDBJ whole genome shotgun (WGS) entry which is preliminary data.</text>
</comment>
<reference evidence="2" key="1">
    <citation type="submission" date="2023-07" db="EMBL/GenBank/DDBJ databases">
        <authorList>
            <consortium name="AG Swart"/>
            <person name="Singh M."/>
            <person name="Singh A."/>
            <person name="Seah K."/>
            <person name="Emmerich C."/>
        </authorList>
    </citation>
    <scope>NUCLEOTIDE SEQUENCE</scope>
    <source>
        <strain evidence="2">DP1</strain>
    </source>
</reference>
<dbReference type="Proteomes" id="UP001295684">
    <property type="component" value="Unassembled WGS sequence"/>
</dbReference>
<organism evidence="2 3">
    <name type="scientific">Euplotes crassus</name>
    <dbReference type="NCBI Taxonomy" id="5936"/>
    <lineage>
        <taxon>Eukaryota</taxon>
        <taxon>Sar</taxon>
        <taxon>Alveolata</taxon>
        <taxon>Ciliophora</taxon>
        <taxon>Intramacronucleata</taxon>
        <taxon>Spirotrichea</taxon>
        <taxon>Hypotrichia</taxon>
        <taxon>Euplotida</taxon>
        <taxon>Euplotidae</taxon>
        <taxon>Moneuplotes</taxon>
    </lineage>
</organism>
<evidence type="ECO:0000313" key="2">
    <source>
        <dbReference type="EMBL" id="CAI2377935.1"/>
    </source>
</evidence>
<sequence>MNNRSHNHHINPFINGMLSRKRKFQEISNDSEMGTDSTLHTNSPLSSPEEAEFGRSQKRRLTTEHLSPEEEEKMVEIGQAKQILERNIQNSRLESSLRYSGFVSPIASPSSPQETQHQHEPQSIEPEEPEMMHKRHYFSLKGDIDYSKDLTEEQIAELRKVEAYYASRNLMIVSTFINQ</sequence>
<name>A0AAD1XTB5_EUPCR</name>
<feature type="compositionally biased region" description="Polar residues" evidence="1">
    <location>
        <begin position="28"/>
        <end position="46"/>
    </location>
</feature>
<evidence type="ECO:0000313" key="3">
    <source>
        <dbReference type="Proteomes" id="UP001295684"/>
    </source>
</evidence>
<feature type="region of interest" description="Disordered" evidence="1">
    <location>
        <begin position="28"/>
        <end position="75"/>
    </location>
</feature>
<protein>
    <submittedName>
        <fullName evidence="2">Uncharacterized protein</fullName>
    </submittedName>
</protein>